<dbReference type="InterPro" id="IPR029063">
    <property type="entry name" value="SAM-dependent_MTases_sf"/>
</dbReference>
<dbReference type="EMBL" id="FJUX01000011">
    <property type="protein sequence ID" value="CZS92067.1"/>
    <property type="molecule type" value="Genomic_DNA"/>
</dbReference>
<dbReference type="PIRSF" id="PIRSF005739">
    <property type="entry name" value="O-mtase"/>
    <property type="match status" value="1"/>
</dbReference>
<evidence type="ECO:0000256" key="1">
    <source>
        <dbReference type="ARBA" id="ARBA00022603"/>
    </source>
</evidence>
<keyword evidence="3" id="KW-0949">S-adenosyl-L-methionine</keyword>
<dbReference type="InterPro" id="IPR036390">
    <property type="entry name" value="WH_DNA-bd_sf"/>
</dbReference>
<keyword evidence="1 7" id="KW-0489">Methyltransferase</keyword>
<dbReference type="Gene3D" id="1.10.10.10">
    <property type="entry name" value="Winged helix-like DNA-binding domain superfamily/Winged helix DNA-binding domain"/>
    <property type="match status" value="1"/>
</dbReference>
<evidence type="ECO:0000259" key="5">
    <source>
        <dbReference type="Pfam" id="PF00891"/>
    </source>
</evidence>
<dbReference type="AlphaFoldDB" id="A0A1E1K1Q0"/>
<dbReference type="GO" id="GO:0046983">
    <property type="term" value="F:protein dimerization activity"/>
    <property type="evidence" value="ECO:0007669"/>
    <property type="project" value="InterPro"/>
</dbReference>
<accession>A0A1E1K1Q0</accession>
<reference evidence="8" key="1">
    <citation type="submission" date="2016-03" db="EMBL/GenBank/DDBJ databases">
        <authorList>
            <person name="Guldener U."/>
        </authorList>
    </citation>
    <scope>NUCLEOTIDE SEQUENCE [LARGE SCALE GENOMIC DNA]</scope>
    <source>
        <strain evidence="8">04CH-RAC-A.6.1</strain>
    </source>
</reference>
<evidence type="ECO:0000313" key="8">
    <source>
        <dbReference type="Proteomes" id="UP000178912"/>
    </source>
</evidence>
<dbReference type="OrthoDB" id="1535081at2759"/>
<dbReference type="Gene3D" id="3.40.50.150">
    <property type="entry name" value="Vaccinia Virus protein VP39"/>
    <property type="match status" value="1"/>
</dbReference>
<dbReference type="SUPFAM" id="SSF53335">
    <property type="entry name" value="S-adenosyl-L-methionine-dependent methyltransferases"/>
    <property type="match status" value="1"/>
</dbReference>
<organism evidence="7 8">
    <name type="scientific">Rhynchosporium agropyri</name>
    <dbReference type="NCBI Taxonomy" id="914238"/>
    <lineage>
        <taxon>Eukaryota</taxon>
        <taxon>Fungi</taxon>
        <taxon>Dikarya</taxon>
        <taxon>Ascomycota</taxon>
        <taxon>Pezizomycotina</taxon>
        <taxon>Leotiomycetes</taxon>
        <taxon>Helotiales</taxon>
        <taxon>Ploettnerulaceae</taxon>
        <taxon>Rhynchosporium</taxon>
    </lineage>
</organism>
<dbReference type="GO" id="GO:0008171">
    <property type="term" value="F:O-methyltransferase activity"/>
    <property type="evidence" value="ECO:0007669"/>
    <property type="project" value="InterPro"/>
</dbReference>
<proteinExistence type="predicted"/>
<name>A0A1E1K1Q0_9HELO</name>
<keyword evidence="8" id="KW-1185">Reference proteome</keyword>
<dbReference type="Proteomes" id="UP000178912">
    <property type="component" value="Unassembled WGS sequence"/>
</dbReference>
<feature type="domain" description="O-methyltransferase C-terminal" evidence="5">
    <location>
        <begin position="167"/>
        <end position="374"/>
    </location>
</feature>
<evidence type="ECO:0000256" key="2">
    <source>
        <dbReference type="ARBA" id="ARBA00022679"/>
    </source>
</evidence>
<dbReference type="InterPro" id="IPR036388">
    <property type="entry name" value="WH-like_DNA-bd_sf"/>
</dbReference>
<dbReference type="PANTHER" id="PTHR43712">
    <property type="entry name" value="PUTATIVE (AFU_ORTHOLOGUE AFUA_4G14580)-RELATED"/>
    <property type="match status" value="1"/>
</dbReference>
<dbReference type="InterPro" id="IPR012967">
    <property type="entry name" value="COMT_dimerisation"/>
</dbReference>
<protein>
    <submittedName>
        <fullName evidence="7">Related to O-methyltransferase B</fullName>
    </submittedName>
</protein>
<evidence type="ECO:0000259" key="6">
    <source>
        <dbReference type="Pfam" id="PF08100"/>
    </source>
</evidence>
<dbReference type="Pfam" id="PF00891">
    <property type="entry name" value="Methyltransf_2"/>
    <property type="match status" value="1"/>
</dbReference>
<dbReference type="SUPFAM" id="SSF46785">
    <property type="entry name" value="Winged helix' DNA-binding domain"/>
    <property type="match status" value="1"/>
</dbReference>
<feature type="active site" description="Proton acceptor" evidence="4">
    <location>
        <position position="303"/>
    </location>
</feature>
<keyword evidence="2 7" id="KW-0808">Transferase</keyword>
<feature type="domain" description="O-methyltransferase dimerisation" evidence="6">
    <location>
        <begin position="61"/>
        <end position="128"/>
    </location>
</feature>
<dbReference type="Pfam" id="PF08100">
    <property type="entry name" value="Dimerisation"/>
    <property type="match status" value="1"/>
</dbReference>
<gene>
    <name evidence="7" type="ORF">RAG0_02587</name>
</gene>
<dbReference type="PROSITE" id="PS51683">
    <property type="entry name" value="SAM_OMT_II"/>
    <property type="match status" value="1"/>
</dbReference>
<dbReference type="PANTHER" id="PTHR43712:SF1">
    <property type="entry name" value="HYPOTHETICAL O-METHYLTRANSFERASE (EUROFUNG)-RELATED"/>
    <property type="match status" value="1"/>
</dbReference>
<dbReference type="InterPro" id="IPR001077">
    <property type="entry name" value="COMT_C"/>
</dbReference>
<evidence type="ECO:0000256" key="3">
    <source>
        <dbReference type="ARBA" id="ARBA00022691"/>
    </source>
</evidence>
<dbReference type="InterPro" id="IPR016461">
    <property type="entry name" value="COMT-like"/>
</dbReference>
<sequence>MASANADLVEKAEAILASAKSFKGQRTERHDLMKQIDLLYLELEDPMDAMLRQWSFMNMATSLNMMVKLGAFEKMPREGSITANELGALIKLEPSVIVRLMRMLTSTGIIELTDEDTYAHTHKSRAYLDGAAMDFFNLCINMFGCYLTWPDYFKTRTSEELIDLRKTPYTFAYGQEGQTFYEVLHADKDRFNMFNKAMMQQEASLPTLGMFPFTSLKKEVESEPERAFVVDIGGGRGQSLLLIHKEISESGGKVGKMVLQDRPFVLDSIPEELLPGIEKMPYDFYAEQPVKNAQIYFLRRIIHNYQDNVCITILKNIAAAMTSKSRLLIGEVIVPARTQIGEDLSTYWMDMVMISIGGKERSEKEFVALLESAGLVLFKIWPYAVGNQAMIEARLKDV</sequence>
<dbReference type="GO" id="GO:0032259">
    <property type="term" value="P:methylation"/>
    <property type="evidence" value="ECO:0007669"/>
    <property type="project" value="UniProtKB-KW"/>
</dbReference>
<evidence type="ECO:0000256" key="4">
    <source>
        <dbReference type="PIRSR" id="PIRSR005739-1"/>
    </source>
</evidence>
<evidence type="ECO:0000313" key="7">
    <source>
        <dbReference type="EMBL" id="CZS92067.1"/>
    </source>
</evidence>